<organism evidence="1 2">
    <name type="scientific">Avena sativa</name>
    <name type="common">Oat</name>
    <dbReference type="NCBI Taxonomy" id="4498"/>
    <lineage>
        <taxon>Eukaryota</taxon>
        <taxon>Viridiplantae</taxon>
        <taxon>Streptophyta</taxon>
        <taxon>Embryophyta</taxon>
        <taxon>Tracheophyta</taxon>
        <taxon>Spermatophyta</taxon>
        <taxon>Magnoliopsida</taxon>
        <taxon>Liliopsida</taxon>
        <taxon>Poales</taxon>
        <taxon>Poaceae</taxon>
        <taxon>BOP clade</taxon>
        <taxon>Pooideae</taxon>
        <taxon>Poodae</taxon>
        <taxon>Poeae</taxon>
        <taxon>Poeae Chloroplast Group 1 (Aveneae type)</taxon>
        <taxon>Aveninae</taxon>
        <taxon>Avena</taxon>
    </lineage>
</organism>
<sequence>MDPASCKRQKHETGNDSSTGTQSPSSITSQNRSVCLNFLAQFSDLKHGSVTEDYKAINNKRHEIINTLKKLQVVPIKLPYASPAPKSSGSRLHGASQSENNINSDNIIDLDPDNGGDHVHGNMDNIRAEETTCVVDSDDDDMVISFGYGNSSGNQNANFIQECLLPEQSGQYQDTIMLDDDYCSSEVQLVVKQGMDDMGIDNEPKEIALLDGQSISEPPQQMMKQGHDEINIYNGEKIIRSLVGLKQFSRRSKCNAVSLHPCLKDAQNDNEKNGNTAEDIGSIVRETNINIGAKAKFICELLSLSEVAGEKVLVFSQYVRSLHFLEMLVIRETGWKPGEHIFKINGKSTPDQRNEAVKRFNDSPQAKVLFGSIKACGEGISLVGASRVVILEVHENPSVMRQAIGRAFRPGQSKMVYCYRLVAADSPEEEDHKTAFLKERVSKMWFESNEFSGNDDFELSSVDVLESGDMFLESSALGRGIKSLYKRSGASADQWGRNRELKQTSCASLQCFVQALPLPNLSLFVRSVVMSWGTFSVRRISVLTV</sequence>
<accession>A0ACD5WEL6</accession>
<keyword evidence="2" id="KW-1185">Reference proteome</keyword>
<name>A0ACD5WEL6_AVESA</name>
<reference evidence="1" key="1">
    <citation type="submission" date="2021-05" db="EMBL/GenBank/DDBJ databases">
        <authorList>
            <person name="Scholz U."/>
            <person name="Mascher M."/>
            <person name="Fiebig A."/>
        </authorList>
    </citation>
    <scope>NUCLEOTIDE SEQUENCE [LARGE SCALE GENOMIC DNA]</scope>
</reference>
<dbReference type="EnsemblPlants" id="AVESA.00010b.r2.4AG0623190.1">
    <property type="protein sequence ID" value="AVESA.00010b.r2.4AG0623190.1.CDS"/>
    <property type="gene ID" value="AVESA.00010b.r2.4AG0623190"/>
</dbReference>
<reference evidence="1" key="2">
    <citation type="submission" date="2025-09" db="UniProtKB">
        <authorList>
            <consortium name="EnsemblPlants"/>
        </authorList>
    </citation>
    <scope>IDENTIFICATION</scope>
</reference>
<protein>
    <submittedName>
        <fullName evidence="1">Uncharacterized protein</fullName>
    </submittedName>
</protein>
<proteinExistence type="predicted"/>
<evidence type="ECO:0000313" key="2">
    <source>
        <dbReference type="Proteomes" id="UP001732700"/>
    </source>
</evidence>
<dbReference type="Proteomes" id="UP001732700">
    <property type="component" value="Chromosome 4A"/>
</dbReference>
<evidence type="ECO:0000313" key="1">
    <source>
        <dbReference type="EnsemblPlants" id="AVESA.00010b.r2.4AG0623190.1.CDS"/>
    </source>
</evidence>